<reference evidence="2" key="3">
    <citation type="submission" date="2015-02" db="UniProtKB">
        <authorList>
            <consortium name="EnsemblProtists"/>
        </authorList>
    </citation>
    <scope>IDENTIFICATION</scope>
    <source>
        <strain evidence="2">DAOM BR144</strain>
    </source>
</reference>
<dbReference type="STRING" id="431595.K3WIK2"/>
<dbReference type="VEuPathDB" id="FungiDB:PYU1_G004783"/>
<dbReference type="EnsemblProtists" id="PYU1_T004794">
    <property type="protein sequence ID" value="PYU1_T004794"/>
    <property type="gene ID" value="PYU1_G004783"/>
</dbReference>
<name>K3WIK2_GLOUD</name>
<dbReference type="EMBL" id="GL376631">
    <property type="status" value="NOT_ANNOTATED_CDS"/>
    <property type="molecule type" value="Genomic_DNA"/>
</dbReference>
<dbReference type="InterPro" id="IPR038717">
    <property type="entry name" value="Tc1-like_DDE_dom"/>
</dbReference>
<proteinExistence type="predicted"/>
<protein>
    <recommendedName>
        <fullName evidence="1">Tc1-like transposase DDE domain-containing protein</fullName>
    </recommendedName>
</protein>
<sequence>MFLDKTSKNGADSARRCARSRRGSRAVVRLSFARKNCVSVLAACGVCGFMYWETIRGTFSRNRFHATFVRHVVPKLIPWPLPDSIVVLDIARIHMYRELEETIHQCVQYRFFATLNPIEIVFVQLKRWLTRYANLAFPLYPEKVLEVAMRECLKAKGTGVNLFRRCGSGASGVEETVFPGRRKGWV</sequence>
<accession>K3WIK2</accession>
<reference evidence="3" key="1">
    <citation type="journal article" date="2010" name="Genome Biol.">
        <title>Genome sequence of the necrotrophic plant pathogen Pythium ultimum reveals original pathogenicity mechanisms and effector repertoire.</title>
        <authorList>
            <person name="Levesque C.A."/>
            <person name="Brouwer H."/>
            <person name="Cano L."/>
            <person name="Hamilton J.P."/>
            <person name="Holt C."/>
            <person name="Huitema E."/>
            <person name="Raffaele S."/>
            <person name="Robideau G.P."/>
            <person name="Thines M."/>
            <person name="Win J."/>
            <person name="Zerillo M.M."/>
            <person name="Beakes G.W."/>
            <person name="Boore J.L."/>
            <person name="Busam D."/>
            <person name="Dumas B."/>
            <person name="Ferriera S."/>
            <person name="Fuerstenberg S.I."/>
            <person name="Gachon C.M."/>
            <person name="Gaulin E."/>
            <person name="Govers F."/>
            <person name="Grenville-Briggs L."/>
            <person name="Horner N."/>
            <person name="Hostetler J."/>
            <person name="Jiang R.H."/>
            <person name="Johnson J."/>
            <person name="Krajaejun T."/>
            <person name="Lin H."/>
            <person name="Meijer H.J."/>
            <person name="Moore B."/>
            <person name="Morris P."/>
            <person name="Phuntmart V."/>
            <person name="Puiu D."/>
            <person name="Shetty J."/>
            <person name="Stajich J.E."/>
            <person name="Tripathy S."/>
            <person name="Wawra S."/>
            <person name="van West P."/>
            <person name="Whitty B.R."/>
            <person name="Coutinho P.M."/>
            <person name="Henrissat B."/>
            <person name="Martin F."/>
            <person name="Thomas P.D."/>
            <person name="Tyler B.M."/>
            <person name="De Vries R.P."/>
            <person name="Kamoun S."/>
            <person name="Yandell M."/>
            <person name="Tisserat N."/>
            <person name="Buell C.R."/>
        </authorList>
    </citation>
    <scope>NUCLEOTIDE SEQUENCE</scope>
    <source>
        <strain evidence="3">DAOM:BR144</strain>
    </source>
</reference>
<dbReference type="InterPro" id="IPR036397">
    <property type="entry name" value="RNaseH_sf"/>
</dbReference>
<reference evidence="3" key="2">
    <citation type="submission" date="2010-04" db="EMBL/GenBank/DDBJ databases">
        <authorList>
            <person name="Buell R."/>
            <person name="Hamilton J."/>
            <person name="Hostetler J."/>
        </authorList>
    </citation>
    <scope>NUCLEOTIDE SEQUENCE [LARGE SCALE GENOMIC DNA]</scope>
    <source>
        <strain evidence="3">DAOM:BR144</strain>
    </source>
</reference>
<dbReference type="AlphaFoldDB" id="K3WIK2"/>
<dbReference type="Pfam" id="PF13358">
    <property type="entry name" value="DDE_3"/>
    <property type="match status" value="1"/>
</dbReference>
<evidence type="ECO:0000313" key="3">
    <source>
        <dbReference type="Proteomes" id="UP000019132"/>
    </source>
</evidence>
<organism evidence="2 3">
    <name type="scientific">Globisporangium ultimum (strain ATCC 200006 / CBS 805.95 / DAOM BR144)</name>
    <name type="common">Pythium ultimum</name>
    <dbReference type="NCBI Taxonomy" id="431595"/>
    <lineage>
        <taxon>Eukaryota</taxon>
        <taxon>Sar</taxon>
        <taxon>Stramenopiles</taxon>
        <taxon>Oomycota</taxon>
        <taxon>Peronosporomycetes</taxon>
        <taxon>Pythiales</taxon>
        <taxon>Pythiaceae</taxon>
        <taxon>Globisporangium</taxon>
    </lineage>
</organism>
<dbReference type="InParanoid" id="K3WIK2"/>
<keyword evidence="3" id="KW-1185">Reference proteome</keyword>
<dbReference type="GO" id="GO:0003676">
    <property type="term" value="F:nucleic acid binding"/>
    <property type="evidence" value="ECO:0007669"/>
    <property type="project" value="InterPro"/>
</dbReference>
<dbReference type="Gene3D" id="3.30.420.10">
    <property type="entry name" value="Ribonuclease H-like superfamily/Ribonuclease H"/>
    <property type="match status" value="1"/>
</dbReference>
<evidence type="ECO:0000259" key="1">
    <source>
        <dbReference type="Pfam" id="PF13358"/>
    </source>
</evidence>
<evidence type="ECO:0000313" key="2">
    <source>
        <dbReference type="EnsemblProtists" id="PYU1_T004794"/>
    </source>
</evidence>
<dbReference type="eggNOG" id="ENOG502SYIP">
    <property type="taxonomic scope" value="Eukaryota"/>
</dbReference>
<dbReference type="Proteomes" id="UP000019132">
    <property type="component" value="Unassembled WGS sequence"/>
</dbReference>
<dbReference type="HOGENOM" id="CLU_056788_10_2_1"/>
<feature type="domain" description="Tc1-like transposase DDE" evidence="1">
    <location>
        <begin position="2"/>
        <end position="131"/>
    </location>
</feature>